<comment type="caution">
    <text evidence="2">The sequence shown here is derived from an EMBL/GenBank/DDBJ whole genome shotgun (WGS) entry which is preliminary data.</text>
</comment>
<accession>A0AA36G0D3</accession>
<feature type="compositionally biased region" description="Basic and acidic residues" evidence="1">
    <location>
        <begin position="52"/>
        <end position="68"/>
    </location>
</feature>
<reference evidence="2" key="1">
    <citation type="submission" date="2023-06" db="EMBL/GenBank/DDBJ databases">
        <authorList>
            <person name="Delattre M."/>
        </authorList>
    </citation>
    <scope>NUCLEOTIDE SEQUENCE</scope>
    <source>
        <strain evidence="2">AF72</strain>
    </source>
</reference>
<feature type="non-terminal residue" evidence="2">
    <location>
        <position position="174"/>
    </location>
</feature>
<sequence>MRPRRVQGNKLSTAWLGASVSREKRLEQHVKADQPLPLSPVPSSQPTQPNSSDEKKEKPPVVCKIKEPKRAHKTKGCTEATQGSVNHPPDKTDESDKTQRASSPINLANYEVIYNAIEPIKNLVQRELTDIEEANPEYVTLTALMVDEKWPAYCVKPGNNNDSKDAVRSARKTK</sequence>
<gene>
    <name evidence="2" type="ORF">MSPICULIGERA_LOCUS12056</name>
</gene>
<dbReference type="EMBL" id="CATQJA010002622">
    <property type="protein sequence ID" value="CAJ0573705.1"/>
    <property type="molecule type" value="Genomic_DNA"/>
</dbReference>
<proteinExistence type="predicted"/>
<name>A0AA36G0D3_9BILA</name>
<evidence type="ECO:0000313" key="2">
    <source>
        <dbReference type="EMBL" id="CAJ0573705.1"/>
    </source>
</evidence>
<feature type="region of interest" description="Disordered" evidence="1">
    <location>
        <begin position="24"/>
        <end position="103"/>
    </location>
</feature>
<dbReference type="AlphaFoldDB" id="A0AA36G0D3"/>
<feature type="compositionally biased region" description="Basic and acidic residues" evidence="1">
    <location>
        <begin position="88"/>
        <end position="99"/>
    </location>
</feature>
<keyword evidence="3" id="KW-1185">Reference proteome</keyword>
<feature type="compositionally biased region" description="Low complexity" evidence="1">
    <location>
        <begin position="41"/>
        <end position="51"/>
    </location>
</feature>
<evidence type="ECO:0000256" key="1">
    <source>
        <dbReference type="SAM" id="MobiDB-lite"/>
    </source>
</evidence>
<evidence type="ECO:0000313" key="3">
    <source>
        <dbReference type="Proteomes" id="UP001177023"/>
    </source>
</evidence>
<protein>
    <submittedName>
        <fullName evidence="2">Uncharacterized protein</fullName>
    </submittedName>
</protein>
<dbReference type="Proteomes" id="UP001177023">
    <property type="component" value="Unassembled WGS sequence"/>
</dbReference>
<organism evidence="2 3">
    <name type="scientific">Mesorhabditis spiculigera</name>
    <dbReference type="NCBI Taxonomy" id="96644"/>
    <lineage>
        <taxon>Eukaryota</taxon>
        <taxon>Metazoa</taxon>
        <taxon>Ecdysozoa</taxon>
        <taxon>Nematoda</taxon>
        <taxon>Chromadorea</taxon>
        <taxon>Rhabditida</taxon>
        <taxon>Rhabditina</taxon>
        <taxon>Rhabditomorpha</taxon>
        <taxon>Rhabditoidea</taxon>
        <taxon>Rhabditidae</taxon>
        <taxon>Mesorhabditinae</taxon>
        <taxon>Mesorhabditis</taxon>
    </lineage>
</organism>